<accession>A0A1M6FX73</accession>
<protein>
    <submittedName>
        <fullName evidence="2">Calcineurin-like phosphoesterase</fullName>
    </submittedName>
</protein>
<dbReference type="STRING" id="1168035.SAMN05444280_109114"/>
<dbReference type="PANTHER" id="PTHR42850:SF7">
    <property type="entry name" value="BIS(5'-NUCLEOSYL)-TETRAPHOSPHATASE PRPE [ASYMMETRICAL]"/>
    <property type="match status" value="1"/>
</dbReference>
<dbReference type="PANTHER" id="PTHR42850">
    <property type="entry name" value="METALLOPHOSPHOESTERASE"/>
    <property type="match status" value="1"/>
</dbReference>
<dbReference type="OrthoDB" id="7550081at2"/>
<dbReference type="InterPro" id="IPR004843">
    <property type="entry name" value="Calcineurin-like_PHP"/>
</dbReference>
<sequence>MYDIIGDVHGYAQPLKNLLKELGYKKNGSGYSHPSRIAVFTGDFINRGPEIKKTIRLIRTMVENGNALTILGNHEINAIIADIKDDNGKPLVKPPMKNFMSVLKTMKDFSGKKEEWKSHRNWMRTLPLFLEMDGIRVIHACWSDAAVDYLKNNIPHEKIKKDVFRKIYKIPDAELTKNIWLITKGLQFKLPADLRIQNNKGVSPRSFRIRWWEPPKGKTFEELSFESKFQLPGYTIPEQILPETVPYPPEAPIVFFGHYCRFNGPHIITPNVCCVDSCVTGSKVLTAYRWEGEPQLTHQNLIQTKK</sequence>
<reference evidence="2 3" key="1">
    <citation type="submission" date="2016-11" db="EMBL/GenBank/DDBJ databases">
        <authorList>
            <person name="Jaros S."/>
            <person name="Januszkiewicz K."/>
            <person name="Wedrychowicz H."/>
        </authorList>
    </citation>
    <scope>NUCLEOTIDE SEQUENCE [LARGE SCALE GENOMIC DNA]</scope>
    <source>
        <strain evidence="2 3">DSM 27063</strain>
    </source>
</reference>
<dbReference type="EMBL" id="FQZE01000009">
    <property type="protein sequence ID" value="SHJ02313.1"/>
    <property type="molecule type" value="Genomic_DNA"/>
</dbReference>
<proteinExistence type="predicted"/>
<name>A0A1M6FX73_9BACT</name>
<keyword evidence="3" id="KW-1185">Reference proteome</keyword>
<gene>
    <name evidence="2" type="ORF">SAMN05444280_109114</name>
</gene>
<evidence type="ECO:0000313" key="2">
    <source>
        <dbReference type="EMBL" id="SHJ02313.1"/>
    </source>
</evidence>
<evidence type="ECO:0000259" key="1">
    <source>
        <dbReference type="Pfam" id="PF00149"/>
    </source>
</evidence>
<feature type="domain" description="Calcineurin-like phosphoesterase" evidence="1">
    <location>
        <begin position="4"/>
        <end position="161"/>
    </location>
</feature>
<dbReference type="Gene3D" id="3.60.21.10">
    <property type="match status" value="1"/>
</dbReference>
<dbReference type="Proteomes" id="UP000184050">
    <property type="component" value="Unassembled WGS sequence"/>
</dbReference>
<dbReference type="AlphaFoldDB" id="A0A1M6FX73"/>
<evidence type="ECO:0000313" key="3">
    <source>
        <dbReference type="Proteomes" id="UP000184050"/>
    </source>
</evidence>
<organism evidence="2 3">
    <name type="scientific">Tangfeifania diversioriginum</name>
    <dbReference type="NCBI Taxonomy" id="1168035"/>
    <lineage>
        <taxon>Bacteria</taxon>
        <taxon>Pseudomonadati</taxon>
        <taxon>Bacteroidota</taxon>
        <taxon>Bacteroidia</taxon>
        <taxon>Marinilabiliales</taxon>
        <taxon>Prolixibacteraceae</taxon>
        <taxon>Tangfeifania</taxon>
    </lineage>
</organism>
<dbReference type="GO" id="GO:0016791">
    <property type="term" value="F:phosphatase activity"/>
    <property type="evidence" value="ECO:0007669"/>
    <property type="project" value="TreeGrafter"/>
</dbReference>
<dbReference type="InterPro" id="IPR050126">
    <property type="entry name" value="Ap4A_hydrolase"/>
</dbReference>
<dbReference type="Pfam" id="PF00149">
    <property type="entry name" value="Metallophos"/>
    <property type="match status" value="1"/>
</dbReference>
<dbReference type="SUPFAM" id="SSF56300">
    <property type="entry name" value="Metallo-dependent phosphatases"/>
    <property type="match status" value="1"/>
</dbReference>
<dbReference type="InterPro" id="IPR029052">
    <property type="entry name" value="Metallo-depent_PP-like"/>
</dbReference>
<dbReference type="RefSeq" id="WP_073168154.1">
    <property type="nucleotide sequence ID" value="NZ_FQZE01000009.1"/>
</dbReference>
<dbReference type="GO" id="GO:0005737">
    <property type="term" value="C:cytoplasm"/>
    <property type="evidence" value="ECO:0007669"/>
    <property type="project" value="TreeGrafter"/>
</dbReference>